<evidence type="ECO:0000313" key="2">
    <source>
        <dbReference type="EMBL" id="QCI79100.1"/>
    </source>
</evidence>
<dbReference type="Proteomes" id="UP000298714">
    <property type="component" value="Chromosome"/>
</dbReference>
<sequence>MLCYLLPRRRSERCCLSGCASERSDGVGAAACILDRRRDGDKRRRDSKERSGRCRIGGERRRRDREEHSGRDQRFSNCILFGFVAIRADICGVR</sequence>
<feature type="region of interest" description="Disordered" evidence="1">
    <location>
        <begin position="38"/>
        <end position="71"/>
    </location>
</feature>
<reference evidence="3" key="1">
    <citation type="submission" date="2019-04" db="EMBL/GenBank/DDBJ databases">
        <title>Complete genome sequence of Sphingomonas sp. W1-2-3.</title>
        <authorList>
            <person name="Im W.T."/>
        </authorList>
    </citation>
    <scope>NUCLEOTIDE SEQUENCE [LARGE SCALE GENOMIC DNA]</scope>
    <source>
        <strain evidence="3">W1-2-3</strain>
    </source>
</reference>
<keyword evidence="3" id="KW-1185">Reference proteome</keyword>
<dbReference type="AlphaFoldDB" id="A0A4D7C5V0"/>
<evidence type="ECO:0000313" key="3">
    <source>
        <dbReference type="Proteomes" id="UP000298714"/>
    </source>
</evidence>
<accession>A0A4D7C5V0</accession>
<dbReference type="KEGG" id="hgn:E6W36_04455"/>
<gene>
    <name evidence="2" type="ORF">E6W36_04455</name>
</gene>
<proteinExistence type="predicted"/>
<name>A0A4D7C5V0_9SPHN</name>
<protein>
    <submittedName>
        <fullName evidence="2">Uncharacterized protein</fullName>
    </submittedName>
</protein>
<organism evidence="2 3">
    <name type="scientific">Hankyongella ginsenosidimutans</name>
    <dbReference type="NCBI Taxonomy" id="1763828"/>
    <lineage>
        <taxon>Bacteria</taxon>
        <taxon>Pseudomonadati</taxon>
        <taxon>Pseudomonadota</taxon>
        <taxon>Alphaproteobacteria</taxon>
        <taxon>Sphingomonadales</taxon>
        <taxon>Sphingomonadaceae</taxon>
        <taxon>Hankyongella</taxon>
    </lineage>
</organism>
<dbReference type="EMBL" id="CP039704">
    <property type="protein sequence ID" value="QCI79100.1"/>
    <property type="molecule type" value="Genomic_DNA"/>
</dbReference>
<evidence type="ECO:0000256" key="1">
    <source>
        <dbReference type="SAM" id="MobiDB-lite"/>
    </source>
</evidence>